<dbReference type="InterPro" id="IPR006707">
    <property type="entry name" value="T7SS_EccD"/>
</dbReference>
<keyword evidence="4 7" id="KW-0812">Transmembrane</keyword>
<geneLocation type="plasmid" evidence="9">
    <name>pMA100</name>
</geneLocation>
<feature type="transmembrane region" description="Helical" evidence="7">
    <location>
        <begin position="440"/>
        <end position="463"/>
    </location>
</feature>
<dbReference type="Pfam" id="PF19053">
    <property type="entry name" value="EccD"/>
    <property type="match status" value="1"/>
</dbReference>
<evidence type="ECO:0000256" key="1">
    <source>
        <dbReference type="ARBA" id="ARBA00004651"/>
    </source>
</evidence>
<dbReference type="EMBL" id="KR997898">
    <property type="protein sequence ID" value="AKT73063.1"/>
    <property type="molecule type" value="Genomic_DNA"/>
</dbReference>
<keyword evidence="6 7" id="KW-0472">Membrane</keyword>
<feature type="transmembrane region" description="Helical" evidence="7">
    <location>
        <begin position="281"/>
        <end position="301"/>
    </location>
</feature>
<feature type="transmembrane region" description="Helical" evidence="7">
    <location>
        <begin position="168"/>
        <end position="190"/>
    </location>
</feature>
<evidence type="ECO:0000256" key="3">
    <source>
        <dbReference type="ARBA" id="ARBA00022475"/>
    </source>
</evidence>
<feature type="transmembrane region" description="Helical" evidence="7">
    <location>
        <begin position="385"/>
        <end position="403"/>
    </location>
</feature>
<sequence>MTIEKQRDNPVIAAAGPALPDRVLVAVIAGVTKIGVVLDATAAVSVQLAALVDLVNSRLEELGQPVLTAGARGRWTLCWVDGTPLKPGLSLAAQGVSDGTRLWLRFAADTEARINVVEHVTTAVAAELTKRWPAVTPAWAARVGAGMLVAGVLAGTAVMARWRYGHLGWAPAAYCGGLAAVLVAAALIVLTRRGSVLVRALGDALLLTGCVPAAVAAAAAVPGPVGAPHAALGLATLVAAAVLVVRFTGRHIALATAVLVAAAAGMVVGLVRMVLVTCAPILLAVLLLVAVIGMHVAPTLARWAAGIRLPVFPSASGRWIFEARPDLPADHAVASGQVATFAGPESVREVAVATDRAHSYLTGLLVATTGLAAVCSVGLCDPHTARRWLPLILAGLVAVAVLLRGRSFTDRWQATIFALAAVALVIGVAGRYVLGLWSMPALLIGVSVMVVVPAAGLVAGVVVPNRFYTPTFRKVVEWIEYVCLTGIFPLAFWLMGVLAAIRYR</sequence>
<dbReference type="InterPro" id="IPR044049">
    <property type="entry name" value="EccD_transm"/>
</dbReference>
<evidence type="ECO:0000259" key="8">
    <source>
        <dbReference type="Pfam" id="PF19053"/>
    </source>
</evidence>
<comment type="subcellular location">
    <subcellularLocation>
        <location evidence="1">Cell membrane</location>
        <topology evidence="1">Multi-pass membrane protein</topology>
    </subcellularLocation>
</comment>
<dbReference type="AlphaFoldDB" id="A0A187NF00"/>
<proteinExistence type="inferred from homology"/>
<dbReference type="InterPro" id="IPR024962">
    <property type="entry name" value="YukD-like"/>
</dbReference>
<comment type="similarity">
    <text evidence="2">Belongs to the EccD/Snm4 family.</text>
</comment>
<feature type="transmembrane region" description="Helical" evidence="7">
    <location>
        <begin position="415"/>
        <end position="434"/>
    </location>
</feature>
<dbReference type="Gene3D" id="3.10.20.90">
    <property type="entry name" value="Phosphatidylinositol 3-kinase Catalytic Subunit, Chain A, domain 1"/>
    <property type="match status" value="1"/>
</dbReference>
<accession>A0A187NF00</accession>
<evidence type="ECO:0000313" key="9">
    <source>
        <dbReference type="EMBL" id="AKT73063.1"/>
    </source>
</evidence>
<keyword evidence="9" id="KW-0614">Plasmid</keyword>
<feature type="transmembrane region" description="Helical" evidence="7">
    <location>
        <begin position="252"/>
        <end position="275"/>
    </location>
</feature>
<evidence type="ECO:0000256" key="5">
    <source>
        <dbReference type="ARBA" id="ARBA00022989"/>
    </source>
</evidence>
<dbReference type="PIRSF" id="PIRSF017804">
    <property type="entry name" value="Secretion_EccD1"/>
    <property type="match status" value="1"/>
</dbReference>
<feature type="transmembrane region" description="Helical" evidence="7">
    <location>
        <begin position="202"/>
        <end position="221"/>
    </location>
</feature>
<gene>
    <name evidence="9" type="primary">eccD5</name>
    <name evidence="9" type="ORF">MASH_00076</name>
</gene>
<keyword evidence="3" id="KW-1003">Cell membrane</keyword>
<dbReference type="NCBIfam" id="TIGR03920">
    <property type="entry name" value="T7SS_EccD"/>
    <property type="match status" value="1"/>
</dbReference>
<reference evidence="9" key="1">
    <citation type="submission" date="2015-05" db="EMBL/GenBank/DDBJ databases">
        <authorList>
            <person name="Machado G.E."/>
            <person name="Matsumoto C.K."/>
            <person name="Rabello M.S."/>
            <person name="Almeida L.G.P."/>
            <person name="Leao S.C."/>
        </authorList>
    </citation>
    <scope>NUCLEOTIDE SEQUENCE</scope>
    <source>
        <strain evidence="9">88Br</strain>
        <plasmid evidence="9">pMA100</plasmid>
    </source>
</reference>
<feature type="transmembrane region" description="Helical" evidence="7">
    <location>
        <begin position="475"/>
        <end position="501"/>
    </location>
</feature>
<dbReference type="Pfam" id="PF08817">
    <property type="entry name" value="YukD"/>
    <property type="match status" value="1"/>
</dbReference>
<feature type="transmembrane region" description="Helical" evidence="7">
    <location>
        <begin position="139"/>
        <end position="162"/>
    </location>
</feature>
<name>A0A187NF00_MYCAV</name>
<evidence type="ECO:0000256" key="2">
    <source>
        <dbReference type="ARBA" id="ARBA00006162"/>
    </source>
</evidence>
<evidence type="ECO:0000256" key="4">
    <source>
        <dbReference type="ARBA" id="ARBA00022692"/>
    </source>
</evidence>
<dbReference type="RefSeq" id="WP_081232032.1">
    <property type="nucleotide sequence ID" value="NZ_JAULCN010000019.1"/>
</dbReference>
<keyword evidence="5 7" id="KW-1133">Transmembrane helix</keyword>
<feature type="transmembrane region" description="Helical" evidence="7">
    <location>
        <begin position="227"/>
        <end position="245"/>
    </location>
</feature>
<evidence type="ECO:0000256" key="7">
    <source>
        <dbReference type="SAM" id="Phobius"/>
    </source>
</evidence>
<protein>
    <submittedName>
        <fullName evidence="9">Type VII secretion integral membrane protein EccD5</fullName>
    </submittedName>
</protein>
<organism evidence="9">
    <name type="scientific">Mycobacterium avium subsp. hominissuis</name>
    <dbReference type="NCBI Taxonomy" id="439334"/>
    <lineage>
        <taxon>Bacteria</taxon>
        <taxon>Bacillati</taxon>
        <taxon>Actinomycetota</taxon>
        <taxon>Actinomycetes</taxon>
        <taxon>Mycobacteriales</taxon>
        <taxon>Mycobacteriaceae</taxon>
        <taxon>Mycobacterium</taxon>
        <taxon>Mycobacterium avium complex (MAC)</taxon>
    </lineage>
</organism>
<dbReference type="GO" id="GO:0005886">
    <property type="term" value="C:plasma membrane"/>
    <property type="evidence" value="ECO:0007669"/>
    <property type="project" value="UniProtKB-SubCell"/>
</dbReference>
<feature type="domain" description="EccD-like transmembrane" evidence="8">
    <location>
        <begin position="145"/>
        <end position="502"/>
    </location>
</feature>
<evidence type="ECO:0000256" key="6">
    <source>
        <dbReference type="ARBA" id="ARBA00023136"/>
    </source>
</evidence>